<dbReference type="GO" id="GO:0009307">
    <property type="term" value="P:DNA restriction-modification system"/>
    <property type="evidence" value="ECO:0007669"/>
    <property type="project" value="UniProtKB-KW"/>
</dbReference>
<dbReference type="Gene3D" id="3.40.50.150">
    <property type="entry name" value="Vaccinia Virus protein VP39"/>
    <property type="match status" value="2"/>
</dbReference>
<evidence type="ECO:0000259" key="9">
    <source>
        <dbReference type="Pfam" id="PF01555"/>
    </source>
</evidence>
<comment type="similarity">
    <text evidence="1">Belongs to the N(4)/N(6)-methyltransferase family. N(4) subfamily.</text>
</comment>
<comment type="caution">
    <text evidence="10">The sequence shown here is derived from an EMBL/GenBank/DDBJ whole genome shotgun (WGS) entry which is preliminary data.</text>
</comment>
<dbReference type="GO" id="GO:0003677">
    <property type="term" value="F:DNA binding"/>
    <property type="evidence" value="ECO:0007669"/>
    <property type="project" value="UniProtKB-KW"/>
</dbReference>
<sequence>MPTCNRLNAICPYFTMFPLEFPLSILRSYASPGEWVLDPFCGRGTTVFAARLCGLPAVGIDSYPVAAAIAQAKLLDVSPQAIVDELLAILKSAPPPDSVPEGNFWELAFHPDVLFELCRLREELLRKCTTPERQALRAVILGALHGPRAKCRPTYLSNQAPRTYAPKPAYAVRFWRARDLQPERVDLVDIVATRAQRYFASALPPARGWIIEGDSRDPATFAQLSGIRFKWIVTSPPYYGMRTYRPDQWLRLWFLGGPAWPDYSQNGQISHSSAETFARDLRRVWSLVASVADTNARMIIRFGRIHDRRVDPLHLLERSLANTGWEIEAIRSAGSAARGKRQAMHFTTTRDPLEEHDVWVRLRL</sequence>
<dbReference type="PROSITE" id="PS00093">
    <property type="entry name" value="N4_MTASE"/>
    <property type="match status" value="1"/>
</dbReference>
<evidence type="ECO:0000256" key="3">
    <source>
        <dbReference type="ARBA" id="ARBA00022603"/>
    </source>
</evidence>
<keyword evidence="7" id="KW-0238">DNA-binding</keyword>
<evidence type="ECO:0000313" key="10">
    <source>
        <dbReference type="EMBL" id="HEG92219.1"/>
    </source>
</evidence>
<evidence type="ECO:0000256" key="4">
    <source>
        <dbReference type="ARBA" id="ARBA00022679"/>
    </source>
</evidence>
<keyword evidence="5" id="KW-0949">S-adenosyl-L-methionine</keyword>
<dbReference type="GO" id="GO:0015667">
    <property type="term" value="F:site-specific DNA-methyltransferase (cytosine-N4-specific) activity"/>
    <property type="evidence" value="ECO:0007669"/>
    <property type="project" value="UniProtKB-EC"/>
</dbReference>
<dbReference type="SUPFAM" id="SSF53335">
    <property type="entry name" value="S-adenosyl-L-methionine-dependent methyltransferases"/>
    <property type="match status" value="2"/>
</dbReference>
<evidence type="ECO:0000256" key="2">
    <source>
        <dbReference type="ARBA" id="ARBA00012185"/>
    </source>
</evidence>
<comment type="catalytic activity">
    <reaction evidence="8">
        <text>a 2'-deoxycytidine in DNA + S-adenosyl-L-methionine = an N(4)-methyl-2'-deoxycytidine in DNA + S-adenosyl-L-homocysteine + H(+)</text>
        <dbReference type="Rhea" id="RHEA:16857"/>
        <dbReference type="Rhea" id="RHEA-COMP:11369"/>
        <dbReference type="Rhea" id="RHEA-COMP:13674"/>
        <dbReference type="ChEBI" id="CHEBI:15378"/>
        <dbReference type="ChEBI" id="CHEBI:57856"/>
        <dbReference type="ChEBI" id="CHEBI:59789"/>
        <dbReference type="ChEBI" id="CHEBI:85452"/>
        <dbReference type="ChEBI" id="CHEBI:137933"/>
        <dbReference type="EC" id="2.1.1.113"/>
    </reaction>
</comment>
<keyword evidence="3 10" id="KW-0489">Methyltransferase</keyword>
<evidence type="ECO:0000256" key="1">
    <source>
        <dbReference type="ARBA" id="ARBA00010203"/>
    </source>
</evidence>
<evidence type="ECO:0000256" key="8">
    <source>
        <dbReference type="ARBA" id="ARBA00049120"/>
    </source>
</evidence>
<accession>A0A831TJW2</accession>
<feature type="domain" description="DNA methylase N-4/N-6" evidence="9">
    <location>
        <begin position="12"/>
        <end position="71"/>
    </location>
</feature>
<dbReference type="InterPro" id="IPR002941">
    <property type="entry name" value="DNA_methylase_N4/N6"/>
</dbReference>
<dbReference type="EC" id="2.1.1.113" evidence="2"/>
<dbReference type="EMBL" id="DSIY01000289">
    <property type="protein sequence ID" value="HEG92219.1"/>
    <property type="molecule type" value="Genomic_DNA"/>
</dbReference>
<keyword evidence="6" id="KW-0680">Restriction system</keyword>
<proteinExistence type="inferred from homology"/>
<evidence type="ECO:0000256" key="7">
    <source>
        <dbReference type="ARBA" id="ARBA00023125"/>
    </source>
</evidence>
<gene>
    <name evidence="10" type="ORF">ENP34_12420</name>
</gene>
<dbReference type="InterPro" id="IPR017985">
    <property type="entry name" value="MeTrfase_CN4_CS"/>
</dbReference>
<name>A0A831TJW2_9BACT</name>
<evidence type="ECO:0000256" key="6">
    <source>
        <dbReference type="ARBA" id="ARBA00022747"/>
    </source>
</evidence>
<protein>
    <recommendedName>
        <fullName evidence="2">site-specific DNA-methyltransferase (cytosine-N(4)-specific)</fullName>
        <ecNumber evidence="2">2.1.1.113</ecNumber>
    </recommendedName>
</protein>
<dbReference type="AlphaFoldDB" id="A0A831TJW2"/>
<dbReference type="GO" id="GO:0032259">
    <property type="term" value="P:methylation"/>
    <property type="evidence" value="ECO:0007669"/>
    <property type="project" value="UniProtKB-KW"/>
</dbReference>
<keyword evidence="4" id="KW-0808">Transferase</keyword>
<evidence type="ECO:0000256" key="5">
    <source>
        <dbReference type="ARBA" id="ARBA00022691"/>
    </source>
</evidence>
<dbReference type="InterPro" id="IPR029063">
    <property type="entry name" value="SAM-dependent_MTases_sf"/>
</dbReference>
<dbReference type="Pfam" id="PF01555">
    <property type="entry name" value="N6_N4_Mtase"/>
    <property type="match status" value="1"/>
</dbReference>
<organism evidence="10">
    <name type="scientific">Thermorudis peleae</name>
    <dbReference type="NCBI Taxonomy" id="1382356"/>
    <lineage>
        <taxon>Bacteria</taxon>
        <taxon>Pseudomonadati</taxon>
        <taxon>Thermomicrobiota</taxon>
        <taxon>Thermomicrobia</taxon>
        <taxon>Thermomicrobia incertae sedis</taxon>
        <taxon>Thermorudis</taxon>
    </lineage>
</organism>
<reference evidence="10" key="1">
    <citation type="journal article" date="2020" name="mSystems">
        <title>Genome- and Community-Level Interaction Insights into Carbon Utilization and Element Cycling Functions of Hydrothermarchaeota in Hydrothermal Sediment.</title>
        <authorList>
            <person name="Zhou Z."/>
            <person name="Liu Y."/>
            <person name="Xu W."/>
            <person name="Pan J."/>
            <person name="Luo Z.H."/>
            <person name="Li M."/>
        </authorList>
    </citation>
    <scope>NUCLEOTIDE SEQUENCE [LARGE SCALE GENOMIC DNA]</scope>
    <source>
        <strain evidence="10">SpSt-210</strain>
    </source>
</reference>
<dbReference type="GO" id="GO:0008170">
    <property type="term" value="F:N-methyltransferase activity"/>
    <property type="evidence" value="ECO:0007669"/>
    <property type="project" value="InterPro"/>
</dbReference>